<feature type="compositionally biased region" description="Polar residues" evidence="11">
    <location>
        <begin position="179"/>
        <end position="190"/>
    </location>
</feature>
<feature type="compositionally biased region" description="Low complexity" evidence="11">
    <location>
        <begin position="119"/>
        <end position="131"/>
    </location>
</feature>
<keyword evidence="4" id="KW-0853">WD repeat</keyword>
<evidence type="ECO:0000256" key="9">
    <source>
        <dbReference type="ARBA" id="ARBA00023273"/>
    </source>
</evidence>
<keyword evidence="7" id="KW-0969">Cilium</keyword>
<evidence type="ECO:0000256" key="8">
    <source>
        <dbReference type="ARBA" id="ARBA00023212"/>
    </source>
</evidence>
<dbReference type="PANTHER" id="PTHR12442">
    <property type="entry name" value="DYNEIN INTERMEDIATE CHAIN"/>
    <property type="match status" value="1"/>
</dbReference>
<dbReference type="InterPro" id="IPR038991">
    <property type="entry name" value="CAAP1"/>
</dbReference>
<keyword evidence="5" id="KW-0677">Repeat</keyword>
<evidence type="ECO:0000256" key="10">
    <source>
        <dbReference type="ARBA" id="ARBA00024190"/>
    </source>
</evidence>
<dbReference type="InterPro" id="IPR050687">
    <property type="entry name" value="Dynein_IC"/>
</dbReference>
<feature type="compositionally biased region" description="Basic and acidic residues" evidence="11">
    <location>
        <begin position="569"/>
        <end position="593"/>
    </location>
</feature>
<feature type="compositionally biased region" description="Basic and acidic residues" evidence="11">
    <location>
        <begin position="329"/>
        <end position="350"/>
    </location>
</feature>
<feature type="compositionally biased region" description="Basic and acidic residues" evidence="11">
    <location>
        <begin position="253"/>
        <end position="281"/>
    </location>
</feature>
<dbReference type="GO" id="GO:0120293">
    <property type="term" value="C:dynein axonemal particle"/>
    <property type="evidence" value="ECO:0007669"/>
    <property type="project" value="UniProtKB-SubCell"/>
</dbReference>
<feature type="region of interest" description="Disordered" evidence="11">
    <location>
        <begin position="97"/>
        <end position="136"/>
    </location>
</feature>
<keyword evidence="6" id="KW-0282">Flagellum</keyword>
<dbReference type="GO" id="GO:0003341">
    <property type="term" value="P:cilium movement"/>
    <property type="evidence" value="ECO:0007669"/>
    <property type="project" value="TreeGrafter"/>
</dbReference>
<feature type="region of interest" description="Disordered" evidence="11">
    <location>
        <begin position="556"/>
        <end position="593"/>
    </location>
</feature>
<organism evidence="12 13">
    <name type="scientific">Glossina pallidipes</name>
    <name type="common">Tsetse fly</name>
    <dbReference type="NCBI Taxonomy" id="7398"/>
    <lineage>
        <taxon>Eukaryota</taxon>
        <taxon>Metazoa</taxon>
        <taxon>Ecdysozoa</taxon>
        <taxon>Arthropoda</taxon>
        <taxon>Hexapoda</taxon>
        <taxon>Insecta</taxon>
        <taxon>Pterygota</taxon>
        <taxon>Neoptera</taxon>
        <taxon>Endopterygota</taxon>
        <taxon>Diptera</taxon>
        <taxon>Brachycera</taxon>
        <taxon>Muscomorpha</taxon>
        <taxon>Hippoboscoidea</taxon>
        <taxon>Glossinidae</taxon>
        <taxon>Glossina</taxon>
    </lineage>
</organism>
<dbReference type="Pfam" id="PF15335">
    <property type="entry name" value="CAAP1"/>
    <property type="match status" value="1"/>
</dbReference>
<comment type="subcellular location">
    <subcellularLocation>
        <location evidence="1">Cell projection</location>
        <location evidence="1">Cilium</location>
        <location evidence="1">Flagellum</location>
    </subcellularLocation>
    <subcellularLocation>
        <location evidence="2">Cytoplasm</location>
        <location evidence="2">Cytoskeleton</location>
        <location evidence="2">Cilium axoneme</location>
    </subcellularLocation>
    <subcellularLocation>
        <location evidence="10">Dynein axonemal particle</location>
    </subcellularLocation>
</comment>
<feature type="compositionally biased region" description="Acidic residues" evidence="11">
    <location>
        <begin position="453"/>
        <end position="462"/>
    </location>
</feature>
<accession>A0A1B0AI04</accession>
<evidence type="ECO:0000256" key="7">
    <source>
        <dbReference type="ARBA" id="ARBA00023069"/>
    </source>
</evidence>
<feature type="region of interest" description="Disordered" evidence="11">
    <location>
        <begin position="500"/>
        <end position="532"/>
    </location>
</feature>
<reference evidence="13" key="1">
    <citation type="submission" date="2014-03" db="EMBL/GenBank/DDBJ databases">
        <authorList>
            <person name="Aksoy S."/>
            <person name="Warren W."/>
            <person name="Wilson R.K."/>
        </authorList>
    </citation>
    <scope>NUCLEOTIDE SEQUENCE [LARGE SCALE GENOMIC DNA]</scope>
    <source>
        <strain evidence="13">IAEA</strain>
    </source>
</reference>
<feature type="compositionally biased region" description="Polar residues" evidence="11">
    <location>
        <begin position="97"/>
        <end position="107"/>
    </location>
</feature>
<feature type="region of interest" description="Disordered" evidence="11">
    <location>
        <begin position="170"/>
        <end position="190"/>
    </location>
</feature>
<dbReference type="GO" id="GO:0031514">
    <property type="term" value="C:motile cilium"/>
    <property type="evidence" value="ECO:0007669"/>
    <property type="project" value="UniProtKB-SubCell"/>
</dbReference>
<evidence type="ECO:0008006" key="14">
    <source>
        <dbReference type="Google" id="ProtNLM"/>
    </source>
</evidence>
<feature type="compositionally biased region" description="Basic residues" evidence="11">
    <location>
        <begin position="1"/>
        <end position="21"/>
    </location>
</feature>
<evidence type="ECO:0000256" key="5">
    <source>
        <dbReference type="ARBA" id="ARBA00022737"/>
    </source>
</evidence>
<name>A0A1B0AI04_GLOPL</name>
<feature type="region of interest" description="Disordered" evidence="11">
    <location>
        <begin position="251"/>
        <end position="282"/>
    </location>
</feature>
<feature type="compositionally biased region" description="Low complexity" evidence="11">
    <location>
        <begin position="438"/>
        <end position="449"/>
    </location>
</feature>
<dbReference type="InterPro" id="IPR036322">
    <property type="entry name" value="WD40_repeat_dom_sf"/>
</dbReference>
<reference evidence="12" key="2">
    <citation type="submission" date="2020-05" db="UniProtKB">
        <authorList>
            <consortium name="EnsemblMetazoa"/>
        </authorList>
    </citation>
    <scope>IDENTIFICATION</scope>
    <source>
        <strain evidence="12">IAEA</strain>
    </source>
</reference>
<feature type="region of interest" description="Disordered" evidence="11">
    <location>
        <begin position="329"/>
        <end position="355"/>
    </location>
</feature>
<dbReference type="GO" id="GO:0005858">
    <property type="term" value="C:axonemal dynein complex"/>
    <property type="evidence" value="ECO:0007669"/>
    <property type="project" value="TreeGrafter"/>
</dbReference>
<sequence>MHKTKRKSRTAKIPKPIKVKKEKIDEERTPQSMAYHMDDRLELVKQIFGTLKPKTIINLAPDFLKTKGLDEIEEACLNELLCVSSKRLKSIITATKCPTDTESSDTNSDVERDEELISLEEISSGSEIEGNSSKKGEDGQISVLELLELQARARAIRSQLALEPVTKIEVDSDEDISKSGKSSKSVQESLTGCNELKRISSGQDSQKPLKQIKSNASAVETYKTNIQLMNQTERRKKIKLKRNYRCASTQELNAEKGETTEKIHDEEKEDKENEKRKDHNQENTTIFIKQEKNVRGSLSPDVIPIILEAETLLISDSSDADDEYIKNKNAENSFESKEEEVGKEIPKECDDTLSAPTKENVETDKNCIEGSTTNNKKDGDEAKINLERLQETVKNECDHSFATINDRTNRENVMVKDDKQNADAPVVAASRDIEKSQPTTTSPTVKTTPLSISDDEDDDERNDDVISLEGGDLENEMIEHLQNDASNTNSSFTEIKTNTYDEEQKSQDESQPDDVISLDSSDDEHRKNAESWHSRYIKSSKVSKVLAASRLSKRVRDKIKKSKRSKKNASREDLNSENRESTPDFKSRHEDGSVEQYKELLELRQQKVLEMSFDPEKYLREKLNQLIMKINNHELIESSKSSMFEENMASTDEQRTKCLGSINLTLDDIVNGVKLSKISLGVESGTSKKMQTSKYSPIDPANPFIKIILRKTAQILLYEQRSMTVLRDTEEGRKAEEENACYMNLSNRRNRFDKETQANVTFYKTRSINTDFIFKSHVASYVSNFEMFDTYKDLERTTLSVDVNGNKKIQVITYKVKGVDKFLEINRLPNFKLALMLTLRILASNTYEKQQRRFRNMITPNTLALDIYNRYRIDHLWTFTLPLINTTGKFVTDICWCPSNGDFLAASYAFNASGEDLSATSAGCVCIWNIKNPVNPERYYNFKVSVVTLEFSPFATKLLSIGLYDGSVYVYDISNIENPQVAVSERKNSINFEPITSIKWIHNGSSYTRLARIEPFLALCRNGSITRYSIIDGPYLLGCALMELSCVESNPRDLNLERISNELLINRNAQGSYICLDAWEKDIYYVLTNEGYQHKCSINCVQQELEVSRLHEAGINAMDFSPWSPKLCIHIWMSGICKPLITLKYHMSPVLMAAWSKTHSSIMISLNRTSIDVWDLKRSVLKPYSSTRIDPNAEYTTFRLSNCGRSVAVGNSNGQVEILAFEDMPFPPHFQYEHLEKTILEIICNDKHLLDCKS</sequence>
<keyword evidence="3" id="KW-0963">Cytoplasm</keyword>
<dbReference type="SUPFAM" id="SSF50978">
    <property type="entry name" value="WD40 repeat-like"/>
    <property type="match status" value="1"/>
</dbReference>
<dbReference type="PANTHER" id="PTHR12442:SF12">
    <property type="entry name" value="DYNEIN AXONEMAL INTERMEDIATE CHAIN 4"/>
    <property type="match status" value="1"/>
</dbReference>
<dbReference type="EnsemblMetazoa" id="GPAI046464-RA">
    <property type="protein sequence ID" value="GPAI046464-PA"/>
    <property type="gene ID" value="GPAI046464"/>
</dbReference>
<evidence type="ECO:0000256" key="2">
    <source>
        <dbReference type="ARBA" id="ARBA00004430"/>
    </source>
</evidence>
<keyword evidence="13" id="KW-1185">Reference proteome</keyword>
<feature type="compositionally biased region" description="Basic and acidic residues" evidence="11">
    <location>
        <begin position="408"/>
        <end position="421"/>
    </location>
</feature>
<evidence type="ECO:0000256" key="6">
    <source>
        <dbReference type="ARBA" id="ARBA00022846"/>
    </source>
</evidence>
<dbReference type="Gene3D" id="2.130.10.10">
    <property type="entry name" value="YVTN repeat-like/Quinoprotein amine dehydrogenase"/>
    <property type="match status" value="2"/>
</dbReference>
<keyword evidence="8" id="KW-0206">Cytoskeleton</keyword>
<dbReference type="GO" id="GO:0045504">
    <property type="term" value="F:dynein heavy chain binding"/>
    <property type="evidence" value="ECO:0007669"/>
    <property type="project" value="TreeGrafter"/>
</dbReference>
<feature type="region of interest" description="Disordered" evidence="11">
    <location>
        <begin position="408"/>
        <end position="466"/>
    </location>
</feature>
<evidence type="ECO:0000256" key="1">
    <source>
        <dbReference type="ARBA" id="ARBA00004230"/>
    </source>
</evidence>
<dbReference type="GO" id="GO:0042981">
    <property type="term" value="P:regulation of apoptotic process"/>
    <property type="evidence" value="ECO:0007669"/>
    <property type="project" value="InterPro"/>
</dbReference>
<feature type="compositionally biased region" description="Basic residues" evidence="11">
    <location>
        <begin position="556"/>
        <end position="568"/>
    </location>
</feature>
<evidence type="ECO:0000313" key="12">
    <source>
        <dbReference type="EnsemblMetazoa" id="GPAI046464-PA"/>
    </source>
</evidence>
<evidence type="ECO:0000313" key="13">
    <source>
        <dbReference type="Proteomes" id="UP000092445"/>
    </source>
</evidence>
<evidence type="ECO:0000256" key="11">
    <source>
        <dbReference type="SAM" id="MobiDB-lite"/>
    </source>
</evidence>
<feature type="region of interest" description="Disordered" evidence="11">
    <location>
        <begin position="1"/>
        <end position="31"/>
    </location>
</feature>
<dbReference type="AlphaFoldDB" id="A0A1B0AI04"/>
<proteinExistence type="predicted"/>
<dbReference type="Proteomes" id="UP000092445">
    <property type="component" value="Unassembled WGS sequence"/>
</dbReference>
<evidence type="ECO:0000256" key="4">
    <source>
        <dbReference type="ARBA" id="ARBA00022574"/>
    </source>
</evidence>
<dbReference type="GO" id="GO:0045503">
    <property type="term" value="F:dynein light chain binding"/>
    <property type="evidence" value="ECO:0007669"/>
    <property type="project" value="TreeGrafter"/>
</dbReference>
<feature type="compositionally biased region" description="Basic and acidic residues" evidence="11">
    <location>
        <begin position="523"/>
        <end position="532"/>
    </location>
</feature>
<dbReference type="VEuPathDB" id="VectorBase:GPAI046464"/>
<dbReference type="STRING" id="7398.A0A1B0AI04"/>
<evidence type="ECO:0000256" key="3">
    <source>
        <dbReference type="ARBA" id="ARBA00022490"/>
    </source>
</evidence>
<dbReference type="InterPro" id="IPR015943">
    <property type="entry name" value="WD40/YVTN_repeat-like_dom_sf"/>
</dbReference>
<protein>
    <recommendedName>
        <fullName evidence="14">WD repeat-containing protein 78</fullName>
    </recommendedName>
</protein>
<keyword evidence="9" id="KW-0966">Cell projection</keyword>